<dbReference type="PANTHER" id="PTHR48222:SF4">
    <property type="entry name" value="PROTEINASE INHIBITOR, PROPEPTIDE"/>
    <property type="match status" value="1"/>
</dbReference>
<feature type="chain" id="PRO_5032284089" evidence="1">
    <location>
        <begin position="28"/>
        <end position="177"/>
    </location>
</feature>
<organism evidence="3">
    <name type="scientific">Brassica napus</name>
    <name type="common">Rape</name>
    <dbReference type="NCBI Taxonomy" id="3708"/>
    <lineage>
        <taxon>Eukaryota</taxon>
        <taxon>Viridiplantae</taxon>
        <taxon>Streptophyta</taxon>
        <taxon>Embryophyta</taxon>
        <taxon>Tracheophyta</taxon>
        <taxon>Spermatophyta</taxon>
        <taxon>Magnoliopsida</taxon>
        <taxon>eudicotyledons</taxon>
        <taxon>Gunneridae</taxon>
        <taxon>Pentapetalae</taxon>
        <taxon>rosids</taxon>
        <taxon>malvids</taxon>
        <taxon>Brassicales</taxon>
        <taxon>Brassicaceae</taxon>
        <taxon>Brassiceae</taxon>
        <taxon>Brassica</taxon>
    </lineage>
</organism>
<accession>A0A816NJV8</accession>
<feature type="signal peptide" evidence="1">
    <location>
        <begin position="1"/>
        <end position="27"/>
    </location>
</feature>
<dbReference type="AlphaFoldDB" id="A0A816NJV8"/>
<sequence length="177" mass="20015">MSSSFFSSTASFFIVLLYLGACHISDGAQQSTYIVHMAKSQMPSSFDQHSLWYESSLRSVSESAELLYTYNSAIHGFSTRLTPEEADSLMTHPGVISVLPEKRHELDTTGLHISSSGRTQRRPIPQNHRCIQRHRRWSFRLRCLAREQKALTMKDTVPSRLHGKADATLRTNFTAAL</sequence>
<keyword evidence="1" id="KW-0732">Signal</keyword>
<evidence type="ECO:0000313" key="3">
    <source>
        <dbReference type="EMBL" id="CAF2035539.1"/>
    </source>
</evidence>
<evidence type="ECO:0000259" key="2">
    <source>
        <dbReference type="Pfam" id="PF05922"/>
    </source>
</evidence>
<name>A0A816NJV8_BRANA</name>
<feature type="domain" description="Inhibitor I9" evidence="2">
    <location>
        <begin position="32"/>
        <end position="106"/>
    </location>
</feature>
<protein>
    <submittedName>
        <fullName evidence="3">(rape) hypothetical protein</fullName>
    </submittedName>
</protein>
<dbReference type="Pfam" id="PF05922">
    <property type="entry name" value="Inhibitor_I9"/>
    <property type="match status" value="1"/>
</dbReference>
<proteinExistence type="predicted"/>
<dbReference type="PANTHER" id="PTHR48222">
    <property type="entry name" value="PROTEINASE INHIBITOR, PROPEPTIDE"/>
    <property type="match status" value="1"/>
</dbReference>
<reference evidence="3" key="1">
    <citation type="submission" date="2021-01" db="EMBL/GenBank/DDBJ databases">
        <authorList>
            <consortium name="Genoscope - CEA"/>
            <person name="William W."/>
        </authorList>
    </citation>
    <scope>NUCLEOTIDE SEQUENCE</scope>
</reference>
<gene>
    <name evidence="3" type="ORF">DARMORV10_A09P03730.1</name>
</gene>
<dbReference type="EMBL" id="HG994363">
    <property type="protein sequence ID" value="CAF2035539.1"/>
    <property type="molecule type" value="Genomic_DNA"/>
</dbReference>
<dbReference type="InterPro" id="IPR037045">
    <property type="entry name" value="S8pro/Inhibitor_I9_sf"/>
</dbReference>
<dbReference type="InterPro" id="IPR010259">
    <property type="entry name" value="S8pro/Inhibitor_I9"/>
</dbReference>
<dbReference type="Gene3D" id="3.30.70.80">
    <property type="entry name" value="Peptidase S8 propeptide/proteinase inhibitor I9"/>
    <property type="match status" value="1"/>
</dbReference>
<evidence type="ECO:0000256" key="1">
    <source>
        <dbReference type="SAM" id="SignalP"/>
    </source>
</evidence>
<dbReference type="Proteomes" id="UP001295469">
    <property type="component" value="Chromosome A09"/>
</dbReference>
<dbReference type="FunFam" id="3.30.70.80:FF:000003">
    <property type="entry name" value="Subtilisin-like protease SBT1.9"/>
    <property type="match status" value="1"/>
</dbReference>